<dbReference type="NCBIfam" id="TIGR03431">
    <property type="entry name" value="PhnD"/>
    <property type="match status" value="1"/>
</dbReference>
<evidence type="ECO:0000256" key="1">
    <source>
        <dbReference type="ARBA" id="ARBA00007162"/>
    </source>
</evidence>
<dbReference type="OrthoDB" id="527737at2"/>
<dbReference type="Pfam" id="PF12974">
    <property type="entry name" value="Phosphonate-bd"/>
    <property type="match status" value="1"/>
</dbReference>
<name>A0A1K1LCU0_9BACT</name>
<accession>A0A1K1LCU0</accession>
<organism evidence="4 5">
    <name type="scientific">Desulfovibrio piger</name>
    <dbReference type="NCBI Taxonomy" id="901"/>
    <lineage>
        <taxon>Bacteria</taxon>
        <taxon>Pseudomonadati</taxon>
        <taxon>Thermodesulfobacteriota</taxon>
        <taxon>Desulfovibrionia</taxon>
        <taxon>Desulfovibrionales</taxon>
        <taxon>Desulfovibrionaceae</taxon>
        <taxon>Desulfovibrio</taxon>
    </lineage>
</organism>
<feature type="chain" id="PRO_5009665136" evidence="3">
    <location>
        <begin position="25"/>
        <end position="322"/>
    </location>
</feature>
<dbReference type="GO" id="GO:0015716">
    <property type="term" value="P:organic phosphonate transport"/>
    <property type="evidence" value="ECO:0007669"/>
    <property type="project" value="InterPro"/>
</dbReference>
<dbReference type="InterPro" id="IPR017797">
    <property type="entry name" value="Phosphnate-bd"/>
</dbReference>
<comment type="similarity">
    <text evidence="1">Belongs to the phosphate/phosphite/phosphonate binding protein family.</text>
</comment>
<dbReference type="Gene3D" id="3.40.190.10">
    <property type="entry name" value="Periplasmic binding protein-like II"/>
    <property type="match status" value="2"/>
</dbReference>
<dbReference type="PANTHER" id="PTHR35841:SF1">
    <property type="entry name" value="PHOSPHONATES-BINDING PERIPLASMIC PROTEIN"/>
    <property type="match status" value="1"/>
</dbReference>
<sequence>MFFRLLSGLLIFAMLLGSALTAQAQQTLNFGIISTEASQNLKVLWEPFLRDMSKALGMEVKAFFASDYAGIIEGMRFKKVDLSWIGNKGAMVMVDRANGEVFAQTTAPDGSKGYYSCLIVNRKSPLQNLDDMFAQASRLRFSNGDPNSTSGFLVPGYYVFAKNGKDPQKIFARTVSANHEANALSVANNTVDVATCNNEGLARLAITAPEKAKELRVIWKSPLIPSDPLVWRKDLSDETKKKITDFIFSYGVKGENVEQARKILTDLQWGPFIKSDNSQLIPLRQLELFRAKMVLESNQDMDAKEKADKIAGIERKLAELGK</sequence>
<dbReference type="AlphaFoldDB" id="A0A1K1LCU0"/>
<feature type="signal peptide" evidence="3">
    <location>
        <begin position="1"/>
        <end position="24"/>
    </location>
</feature>
<dbReference type="KEGG" id="dpg:DESPIGER_0630"/>
<dbReference type="Gene3D" id="1.20.58.90">
    <property type="match status" value="1"/>
</dbReference>
<protein>
    <submittedName>
        <fullName evidence="4">Phosphonate ABC transporter phosphate-binding periplasmic component (TC 3.A.1.9.1)</fullName>
    </submittedName>
</protein>
<dbReference type="GO" id="GO:0055085">
    <property type="term" value="P:transmembrane transport"/>
    <property type="evidence" value="ECO:0007669"/>
    <property type="project" value="InterPro"/>
</dbReference>
<evidence type="ECO:0000256" key="3">
    <source>
        <dbReference type="SAM" id="SignalP"/>
    </source>
</evidence>
<dbReference type="SUPFAM" id="SSF53850">
    <property type="entry name" value="Periplasmic binding protein-like II"/>
    <property type="match status" value="1"/>
</dbReference>
<dbReference type="RefSeq" id="WP_072332972.1">
    <property type="nucleotide sequence ID" value="NZ_LT630450.1"/>
</dbReference>
<dbReference type="InterPro" id="IPR005770">
    <property type="entry name" value="PhnD"/>
</dbReference>
<gene>
    <name evidence="4" type="ORF">DESPIGER_0630</name>
</gene>
<dbReference type="NCBIfam" id="TIGR01098">
    <property type="entry name" value="3A0109s03R"/>
    <property type="match status" value="1"/>
</dbReference>
<keyword evidence="5" id="KW-1185">Reference proteome</keyword>
<evidence type="ECO:0000256" key="2">
    <source>
        <dbReference type="ARBA" id="ARBA00022729"/>
    </source>
</evidence>
<dbReference type="PANTHER" id="PTHR35841">
    <property type="entry name" value="PHOSPHONATES-BINDING PERIPLASMIC PROTEIN"/>
    <property type="match status" value="1"/>
</dbReference>
<dbReference type="EMBL" id="LT630450">
    <property type="protein sequence ID" value="SFV72514.1"/>
    <property type="molecule type" value="Genomic_DNA"/>
</dbReference>
<evidence type="ECO:0000313" key="4">
    <source>
        <dbReference type="EMBL" id="SFV72514.1"/>
    </source>
</evidence>
<dbReference type="Proteomes" id="UP000186323">
    <property type="component" value="Chromosome I"/>
</dbReference>
<keyword evidence="2 3" id="KW-0732">Signal</keyword>
<proteinExistence type="inferred from homology"/>
<dbReference type="GO" id="GO:0043190">
    <property type="term" value="C:ATP-binding cassette (ABC) transporter complex"/>
    <property type="evidence" value="ECO:0007669"/>
    <property type="project" value="InterPro"/>
</dbReference>
<evidence type="ECO:0000313" key="5">
    <source>
        <dbReference type="Proteomes" id="UP000186323"/>
    </source>
</evidence>
<reference evidence="5" key="1">
    <citation type="submission" date="2016-10" db="EMBL/GenBank/DDBJ databases">
        <authorList>
            <person name="Wegmann U."/>
        </authorList>
    </citation>
    <scope>NUCLEOTIDE SEQUENCE [LARGE SCALE GENOMIC DNA]</scope>
</reference>